<evidence type="ECO:0000256" key="3">
    <source>
        <dbReference type="ARBA" id="ARBA00012438"/>
    </source>
</evidence>
<gene>
    <name evidence="16" type="ORF">ABDJ40_07020</name>
</gene>
<dbReference type="Gene3D" id="3.30.565.10">
    <property type="entry name" value="Histidine kinase-like ATPase, C-terminal domain"/>
    <property type="match status" value="1"/>
</dbReference>
<dbReference type="InterPro" id="IPR003594">
    <property type="entry name" value="HATPase_dom"/>
</dbReference>
<dbReference type="InterPro" id="IPR005467">
    <property type="entry name" value="His_kinase_dom"/>
</dbReference>
<dbReference type="PROSITE" id="PS50885">
    <property type="entry name" value="HAMP"/>
    <property type="match status" value="1"/>
</dbReference>
<evidence type="ECO:0000256" key="7">
    <source>
        <dbReference type="ARBA" id="ARBA00022741"/>
    </source>
</evidence>
<dbReference type="Pfam" id="PF08521">
    <property type="entry name" value="2CSK_N"/>
    <property type="match status" value="1"/>
</dbReference>
<evidence type="ECO:0000256" key="5">
    <source>
        <dbReference type="ARBA" id="ARBA00022679"/>
    </source>
</evidence>
<keyword evidence="12 13" id="KW-0472">Membrane</keyword>
<dbReference type="GO" id="GO:0005524">
    <property type="term" value="F:ATP binding"/>
    <property type="evidence" value="ECO:0007669"/>
    <property type="project" value="UniProtKB-KW"/>
</dbReference>
<dbReference type="InterPro" id="IPR013727">
    <property type="entry name" value="2CSK_N"/>
</dbReference>
<evidence type="ECO:0000313" key="16">
    <source>
        <dbReference type="EMBL" id="MEO3712516.1"/>
    </source>
</evidence>
<feature type="domain" description="Histidine kinase" evidence="14">
    <location>
        <begin position="244"/>
        <end position="458"/>
    </location>
</feature>
<dbReference type="SUPFAM" id="SSF55874">
    <property type="entry name" value="ATPase domain of HSP90 chaperone/DNA topoisomerase II/histidine kinase"/>
    <property type="match status" value="1"/>
</dbReference>
<dbReference type="SMART" id="SM00388">
    <property type="entry name" value="HisKA"/>
    <property type="match status" value="1"/>
</dbReference>
<evidence type="ECO:0000256" key="8">
    <source>
        <dbReference type="ARBA" id="ARBA00022777"/>
    </source>
</evidence>
<dbReference type="InterPro" id="IPR003661">
    <property type="entry name" value="HisK_dim/P_dom"/>
</dbReference>
<comment type="subcellular location">
    <subcellularLocation>
        <location evidence="2">Membrane</location>
        <topology evidence="2">Multi-pass membrane protein</topology>
    </subcellularLocation>
</comment>
<evidence type="ECO:0000256" key="11">
    <source>
        <dbReference type="ARBA" id="ARBA00023012"/>
    </source>
</evidence>
<dbReference type="PANTHER" id="PTHR45436:SF14">
    <property type="entry name" value="SENSOR PROTEIN QSEC"/>
    <property type="match status" value="1"/>
</dbReference>
<organism evidence="16 17">
    <name type="scientific">Roseateles flavus</name>
    <dbReference type="NCBI Taxonomy" id="3149041"/>
    <lineage>
        <taxon>Bacteria</taxon>
        <taxon>Pseudomonadati</taxon>
        <taxon>Pseudomonadota</taxon>
        <taxon>Betaproteobacteria</taxon>
        <taxon>Burkholderiales</taxon>
        <taxon>Sphaerotilaceae</taxon>
        <taxon>Roseateles</taxon>
    </lineage>
</organism>
<evidence type="ECO:0000256" key="13">
    <source>
        <dbReference type="SAM" id="Phobius"/>
    </source>
</evidence>
<dbReference type="SMART" id="SM00387">
    <property type="entry name" value="HATPase_c"/>
    <property type="match status" value="1"/>
</dbReference>
<evidence type="ECO:0000256" key="4">
    <source>
        <dbReference type="ARBA" id="ARBA00022553"/>
    </source>
</evidence>
<feature type="domain" description="HAMP" evidence="15">
    <location>
        <begin position="184"/>
        <end position="236"/>
    </location>
</feature>
<dbReference type="SUPFAM" id="SSF47384">
    <property type="entry name" value="Homodimeric domain of signal transducing histidine kinase"/>
    <property type="match status" value="1"/>
</dbReference>
<accession>A0ABV0GBU3</accession>
<dbReference type="PROSITE" id="PS50109">
    <property type="entry name" value="HIS_KIN"/>
    <property type="match status" value="1"/>
</dbReference>
<evidence type="ECO:0000256" key="2">
    <source>
        <dbReference type="ARBA" id="ARBA00004141"/>
    </source>
</evidence>
<dbReference type="InterPro" id="IPR050428">
    <property type="entry name" value="TCS_sensor_his_kinase"/>
</dbReference>
<evidence type="ECO:0000256" key="6">
    <source>
        <dbReference type="ARBA" id="ARBA00022692"/>
    </source>
</evidence>
<keyword evidence="4" id="KW-0597">Phosphoprotein</keyword>
<dbReference type="Gene3D" id="1.10.287.130">
    <property type="match status" value="1"/>
</dbReference>
<keyword evidence="10 13" id="KW-1133">Transmembrane helix</keyword>
<sequence>MRTLLHPRSLQARLLALVLALVLGLWALSSLSTGLDARHELDELLDAHLAQAAALLVARQSGVPHEGAAAEPRELQPEAPSLHRYASKVAFQVFHEGQLVLRSANAPATPLLPLADAAGFRNVQREGQAWRIFATQGAEGDILVLVGEQLQSRADILHAVLRGMLWPLLLALPLLALGLWWGVHRGMSPLRELGRQLRARSAAELQPLQLPAAPLEMQPLLEALNTLFARIQALMESERRFTADAAHELRTPIAAIRTQAQVALAAGGDEATRTHALQATLAGCDRAARLVEQLLTLARLETGQAPALQPLDLSALARQALAEQVARALAARQQLALEGADTACLVMGDSTLLAALLRNLLDNALRYSPEGARVQLQLGRQAGEVLLSLEDSGPGLDEAALARLGERFFRQLGTGQEGSGLGWSIVRRIAAVHGARVAVDRSTALGGLRVQLWLKAAR</sequence>
<name>A0ABV0GBU3_9BURK</name>
<evidence type="ECO:0000256" key="9">
    <source>
        <dbReference type="ARBA" id="ARBA00022840"/>
    </source>
</evidence>
<keyword evidence="11" id="KW-0902">Two-component regulatory system</keyword>
<dbReference type="EC" id="2.7.13.3" evidence="3"/>
<evidence type="ECO:0000259" key="14">
    <source>
        <dbReference type="PROSITE" id="PS50109"/>
    </source>
</evidence>
<dbReference type="InterPro" id="IPR036890">
    <property type="entry name" value="HATPase_C_sf"/>
</dbReference>
<dbReference type="InterPro" id="IPR036097">
    <property type="entry name" value="HisK_dim/P_sf"/>
</dbReference>
<keyword evidence="6 13" id="KW-0812">Transmembrane</keyword>
<keyword evidence="8" id="KW-0418">Kinase</keyword>
<evidence type="ECO:0000256" key="12">
    <source>
        <dbReference type="ARBA" id="ARBA00023136"/>
    </source>
</evidence>
<dbReference type="Gene3D" id="1.20.5.1040">
    <property type="entry name" value="Sensor protein qsec"/>
    <property type="match status" value="1"/>
</dbReference>
<dbReference type="Pfam" id="PF02518">
    <property type="entry name" value="HATPase_c"/>
    <property type="match status" value="1"/>
</dbReference>
<dbReference type="InterPro" id="IPR003660">
    <property type="entry name" value="HAMP_dom"/>
</dbReference>
<proteinExistence type="predicted"/>
<dbReference type="PRINTS" id="PR00344">
    <property type="entry name" value="BCTRLSENSOR"/>
</dbReference>
<keyword evidence="17" id="KW-1185">Reference proteome</keyword>
<keyword evidence="5" id="KW-0808">Transferase</keyword>
<evidence type="ECO:0000313" key="17">
    <source>
        <dbReference type="Proteomes" id="UP001462640"/>
    </source>
</evidence>
<evidence type="ECO:0000256" key="1">
    <source>
        <dbReference type="ARBA" id="ARBA00000085"/>
    </source>
</evidence>
<protein>
    <recommendedName>
        <fullName evidence="3">histidine kinase</fullName>
        <ecNumber evidence="3">2.7.13.3</ecNumber>
    </recommendedName>
</protein>
<comment type="catalytic activity">
    <reaction evidence="1">
        <text>ATP + protein L-histidine = ADP + protein N-phospho-L-histidine.</text>
        <dbReference type="EC" id="2.7.13.3"/>
    </reaction>
</comment>
<dbReference type="EMBL" id="JBDPZC010000002">
    <property type="protein sequence ID" value="MEO3712516.1"/>
    <property type="molecule type" value="Genomic_DNA"/>
</dbReference>
<keyword evidence="7" id="KW-0547">Nucleotide-binding</keyword>
<dbReference type="Proteomes" id="UP001462640">
    <property type="component" value="Unassembled WGS sequence"/>
</dbReference>
<evidence type="ECO:0000259" key="15">
    <source>
        <dbReference type="PROSITE" id="PS50885"/>
    </source>
</evidence>
<evidence type="ECO:0000256" key="10">
    <source>
        <dbReference type="ARBA" id="ARBA00022989"/>
    </source>
</evidence>
<feature type="transmembrane region" description="Helical" evidence="13">
    <location>
        <begin position="164"/>
        <end position="183"/>
    </location>
</feature>
<comment type="caution">
    <text evidence="16">The sequence shown here is derived from an EMBL/GenBank/DDBJ whole genome shotgun (WGS) entry which is preliminary data.</text>
</comment>
<dbReference type="Pfam" id="PF00512">
    <property type="entry name" value="HisKA"/>
    <property type="match status" value="1"/>
</dbReference>
<dbReference type="PANTHER" id="PTHR45436">
    <property type="entry name" value="SENSOR HISTIDINE KINASE YKOH"/>
    <property type="match status" value="1"/>
</dbReference>
<dbReference type="CDD" id="cd00082">
    <property type="entry name" value="HisKA"/>
    <property type="match status" value="1"/>
</dbReference>
<reference evidence="16 17" key="1">
    <citation type="submission" date="2024-05" db="EMBL/GenBank/DDBJ databases">
        <title>Roseateles sp. 2.12 16S ribosomal RNA gene Genome sequencing and assembly.</title>
        <authorList>
            <person name="Woo H."/>
        </authorList>
    </citation>
    <scope>NUCLEOTIDE SEQUENCE [LARGE SCALE GENOMIC DNA]</scope>
    <source>
        <strain evidence="16 17">2.12</strain>
    </source>
</reference>
<dbReference type="InterPro" id="IPR004358">
    <property type="entry name" value="Sig_transdc_His_kin-like_C"/>
</dbReference>
<keyword evidence="9 16" id="KW-0067">ATP-binding</keyword>